<proteinExistence type="predicted"/>
<organism evidence="1 2">
    <name type="scientific">Amborella trichopoda</name>
    <dbReference type="NCBI Taxonomy" id="13333"/>
    <lineage>
        <taxon>Eukaryota</taxon>
        <taxon>Viridiplantae</taxon>
        <taxon>Streptophyta</taxon>
        <taxon>Embryophyta</taxon>
        <taxon>Tracheophyta</taxon>
        <taxon>Spermatophyta</taxon>
        <taxon>Magnoliopsida</taxon>
        <taxon>Amborellales</taxon>
        <taxon>Amborellaceae</taxon>
        <taxon>Amborella</taxon>
    </lineage>
</organism>
<evidence type="ECO:0000313" key="2">
    <source>
        <dbReference type="Proteomes" id="UP000017836"/>
    </source>
</evidence>
<dbReference type="HOGENOM" id="CLU_1512617_0_0_1"/>
<sequence length="178" mass="19998">MKEAPKVGAVHNIPVGVGIRKMSSSEQLCLSKLATILHFPFSSNQSLIMLMMMTQLQLDTPQTPYKIRAREKLNLCPLLSPDADQTPPLPPTTTALAAGPAGFLLPNEERDFTPPTSSNEGGDGRPWPKFITAIPTTCILLQLPASHYFFFFKYFRHYYDHYWFEPLTNLMTEVVIPS</sequence>
<dbReference type="Proteomes" id="UP000017836">
    <property type="component" value="Unassembled WGS sequence"/>
</dbReference>
<keyword evidence="2" id="KW-1185">Reference proteome</keyword>
<reference evidence="2" key="1">
    <citation type="journal article" date="2013" name="Science">
        <title>The Amborella genome and the evolution of flowering plants.</title>
        <authorList>
            <consortium name="Amborella Genome Project"/>
        </authorList>
    </citation>
    <scope>NUCLEOTIDE SEQUENCE [LARGE SCALE GENOMIC DNA]</scope>
</reference>
<gene>
    <name evidence="1" type="ORF">AMTR_s00009p00268450</name>
</gene>
<protein>
    <submittedName>
        <fullName evidence="1">Uncharacterized protein</fullName>
    </submittedName>
</protein>
<dbReference type="AlphaFoldDB" id="W1NIC3"/>
<evidence type="ECO:0000313" key="1">
    <source>
        <dbReference type="EMBL" id="ERM95238.1"/>
    </source>
</evidence>
<dbReference type="EMBL" id="KI397501">
    <property type="protein sequence ID" value="ERM95238.1"/>
    <property type="molecule type" value="Genomic_DNA"/>
</dbReference>
<dbReference type="Gramene" id="ERM95238">
    <property type="protein sequence ID" value="ERM95238"/>
    <property type="gene ID" value="AMTR_s00009p00268450"/>
</dbReference>
<accession>W1NIC3</accession>
<name>W1NIC3_AMBTC</name>